<evidence type="ECO:0000256" key="3">
    <source>
        <dbReference type="ARBA" id="ARBA00022670"/>
    </source>
</evidence>
<feature type="domain" description="Peptidase M24" evidence="8">
    <location>
        <begin position="30"/>
        <end position="255"/>
    </location>
</feature>
<comment type="cofactor">
    <cofactor evidence="6">
        <name>Co(2+)</name>
        <dbReference type="ChEBI" id="CHEBI:48828"/>
    </cofactor>
    <cofactor evidence="6">
        <name>Zn(2+)</name>
        <dbReference type="ChEBI" id="CHEBI:29105"/>
    </cofactor>
    <cofactor evidence="6">
        <name>Mn(2+)</name>
        <dbReference type="ChEBI" id="CHEBI:29035"/>
    </cofactor>
    <cofactor evidence="6">
        <name>Fe(2+)</name>
        <dbReference type="ChEBI" id="CHEBI:29033"/>
    </cofactor>
    <text evidence="6">Binds 2 divalent metal cations per subunit. Has a high-affinity and a low affinity metal-binding site. The true nature of the physiological cofactor is under debate. The enzyme is active with cobalt, zinc, manganese or divalent iron ions. Most likely, methionine aminopeptidases function as mononuclear Fe(2+)-metalloproteases under physiological conditions, and the catalytically relevant metal-binding site has been assigned to the histidine-containing high-affinity site.</text>
</comment>
<dbReference type="CDD" id="cd01086">
    <property type="entry name" value="MetAP1"/>
    <property type="match status" value="1"/>
</dbReference>
<evidence type="ECO:0000256" key="5">
    <source>
        <dbReference type="ARBA" id="ARBA00022801"/>
    </source>
</evidence>
<dbReference type="Pfam" id="PF00557">
    <property type="entry name" value="Peptidase_M24"/>
    <property type="match status" value="1"/>
</dbReference>
<evidence type="ECO:0000256" key="1">
    <source>
        <dbReference type="ARBA" id="ARBA00002521"/>
    </source>
</evidence>
<proteinExistence type="inferred from homology"/>
<feature type="binding site" evidence="6">
    <location>
        <position position="110"/>
    </location>
    <ligand>
        <name>a divalent metal cation</name>
        <dbReference type="ChEBI" id="CHEBI:60240"/>
        <label>1</label>
    </ligand>
</feature>
<organism evidence="9 10">
    <name type="scientific">Paenirhodobacter enshiensis</name>
    <dbReference type="NCBI Taxonomy" id="1105367"/>
    <lineage>
        <taxon>Bacteria</taxon>
        <taxon>Pseudomonadati</taxon>
        <taxon>Pseudomonadota</taxon>
        <taxon>Alphaproteobacteria</taxon>
        <taxon>Rhodobacterales</taxon>
        <taxon>Rhodobacter group</taxon>
        <taxon>Paenirhodobacter</taxon>
    </lineage>
</organism>
<dbReference type="HAMAP" id="MF_01974">
    <property type="entry name" value="MetAP_1"/>
    <property type="match status" value="1"/>
</dbReference>
<keyword evidence="4 6" id="KW-0479">Metal-binding</keyword>
<dbReference type="Gene3D" id="3.90.230.10">
    <property type="entry name" value="Creatinase/methionine aminopeptidase superfamily"/>
    <property type="match status" value="1"/>
</dbReference>
<dbReference type="GO" id="GO:0006508">
    <property type="term" value="P:proteolysis"/>
    <property type="evidence" value="ECO:0007669"/>
    <property type="project" value="UniProtKB-KW"/>
</dbReference>
<dbReference type="InterPro" id="IPR036005">
    <property type="entry name" value="Creatinase/aminopeptidase-like"/>
</dbReference>
<dbReference type="GO" id="GO:0070006">
    <property type="term" value="F:metalloaminopeptidase activity"/>
    <property type="evidence" value="ECO:0007669"/>
    <property type="project" value="UniProtKB-UniRule"/>
</dbReference>
<dbReference type="PROSITE" id="PS00680">
    <property type="entry name" value="MAP_1"/>
    <property type="match status" value="1"/>
</dbReference>
<feature type="binding site" evidence="6">
    <location>
        <position position="121"/>
    </location>
    <ligand>
        <name>a divalent metal cation</name>
        <dbReference type="ChEBI" id="CHEBI:60240"/>
        <label>2</label>
        <note>catalytic</note>
    </ligand>
</feature>
<comment type="function">
    <text evidence="1 6">Removes the N-terminal methionine from nascent proteins. The N-terminal methionine is often cleaved when the second residue in the primary sequence is small and uncharged (Met-Ala-, Cys, Gly, Pro, Ser, Thr, or Val). Requires deformylation of the N(alpha)-formylated initiator methionine before it can be hydrolyzed.</text>
</comment>
<accession>A0A086XVT5</accession>
<comment type="caution">
    <text evidence="9">The sequence shown here is derived from an EMBL/GenBank/DDBJ whole genome shotgun (WGS) entry which is preliminary data.</text>
</comment>
<dbReference type="GO" id="GO:0046872">
    <property type="term" value="F:metal ion binding"/>
    <property type="evidence" value="ECO:0007669"/>
    <property type="project" value="UniProtKB-UniRule"/>
</dbReference>
<dbReference type="InterPro" id="IPR000994">
    <property type="entry name" value="Pept_M24"/>
</dbReference>
<dbReference type="GO" id="GO:0004239">
    <property type="term" value="F:initiator methionyl aminopeptidase activity"/>
    <property type="evidence" value="ECO:0007669"/>
    <property type="project" value="UniProtKB-UniRule"/>
</dbReference>
<dbReference type="STRING" id="1105367.CG50_02200"/>
<dbReference type="EMBL" id="JFZB01000016">
    <property type="protein sequence ID" value="KFI26135.1"/>
    <property type="molecule type" value="Genomic_DNA"/>
</dbReference>
<evidence type="ECO:0000313" key="10">
    <source>
        <dbReference type="Proteomes" id="UP000028824"/>
    </source>
</evidence>
<evidence type="ECO:0000256" key="6">
    <source>
        <dbReference type="HAMAP-Rule" id="MF_01974"/>
    </source>
</evidence>
<dbReference type="PANTHER" id="PTHR43330">
    <property type="entry name" value="METHIONINE AMINOPEPTIDASE"/>
    <property type="match status" value="1"/>
</dbReference>
<dbReference type="Proteomes" id="UP000028824">
    <property type="component" value="Unassembled WGS sequence"/>
</dbReference>
<dbReference type="InterPro" id="IPR002467">
    <property type="entry name" value="Pept_M24A_MAP1"/>
</dbReference>
<keyword evidence="5 6" id="KW-0378">Hydrolase</keyword>
<evidence type="ECO:0000256" key="2">
    <source>
        <dbReference type="ARBA" id="ARBA00022438"/>
    </source>
</evidence>
<keyword evidence="2 6" id="KW-0031">Aminopeptidase</keyword>
<feature type="binding site" evidence="6">
    <location>
        <position position="248"/>
    </location>
    <ligand>
        <name>a divalent metal cation</name>
        <dbReference type="ChEBI" id="CHEBI:60240"/>
        <label>1</label>
    </ligand>
</feature>
<comment type="subunit">
    <text evidence="6">Monomer.</text>
</comment>
<gene>
    <name evidence="6" type="primary">map</name>
    <name evidence="9" type="ORF">CG50_02200</name>
</gene>
<dbReference type="PANTHER" id="PTHR43330:SF27">
    <property type="entry name" value="METHIONINE AMINOPEPTIDASE"/>
    <property type="match status" value="1"/>
</dbReference>
<reference evidence="9 10" key="1">
    <citation type="submission" date="2014-03" db="EMBL/GenBank/DDBJ databases">
        <title>Genome of Paenirhodobacter enshiensis DW2-9.</title>
        <authorList>
            <person name="Wang D."/>
            <person name="Wang G."/>
        </authorList>
    </citation>
    <scope>NUCLEOTIDE SEQUENCE [LARGE SCALE GENOMIC DNA]</scope>
    <source>
        <strain evidence="9 10">DW2-9</strain>
    </source>
</reference>
<dbReference type="AlphaFoldDB" id="A0A086XVT5"/>
<dbReference type="eggNOG" id="COG0024">
    <property type="taxonomic scope" value="Bacteria"/>
</dbReference>
<sequence>MRRSPVEQSHGRMTKDGIRIYELSDFAGERAACQITAQILDEVAPLVQPGVTTQVLEDFIAKRVVELGAVSATIGYNGYKHASCISVNHVVCHGIPGDKVLHEGDILNIDITVIYDGWYGDSSRMYAAGKMDRKSQRLVDVTYESLMIGIEQVKPGNTFGDIGHAIQEYVESNHMSVVRDFCGHGVGRMFHGAPNVLHYGKPGHGAVLEPGMIFTIEPMVNLGRPEVKVLADGWTAVTRDRSLTAQYEHSVGVTEDGCVIFTDSPKDMFYKTWA</sequence>
<name>A0A086XVT5_9RHOB</name>
<comment type="catalytic activity">
    <reaction evidence="6 7">
        <text>Release of N-terminal amino acids, preferentially methionine, from peptides and arylamides.</text>
        <dbReference type="EC" id="3.4.11.18"/>
    </reaction>
</comment>
<evidence type="ECO:0000259" key="8">
    <source>
        <dbReference type="Pfam" id="PF00557"/>
    </source>
</evidence>
<dbReference type="SUPFAM" id="SSF55920">
    <property type="entry name" value="Creatinase/aminopeptidase"/>
    <property type="match status" value="1"/>
</dbReference>
<comment type="similarity">
    <text evidence="6">Belongs to the peptidase M24A family. Methionine aminopeptidase type 1 subfamily.</text>
</comment>
<dbReference type="NCBIfam" id="TIGR00500">
    <property type="entry name" value="met_pdase_I"/>
    <property type="match status" value="1"/>
</dbReference>
<keyword evidence="3 6" id="KW-0645">Protease</keyword>
<feature type="binding site" evidence="6">
    <location>
        <position position="217"/>
    </location>
    <ligand>
        <name>a divalent metal cation</name>
        <dbReference type="ChEBI" id="CHEBI:60240"/>
        <label>2</label>
        <note>catalytic</note>
    </ligand>
</feature>
<dbReference type="GO" id="GO:0005829">
    <property type="term" value="C:cytosol"/>
    <property type="evidence" value="ECO:0007669"/>
    <property type="project" value="TreeGrafter"/>
</dbReference>
<feature type="binding site" evidence="6">
    <location>
        <position position="93"/>
    </location>
    <ligand>
        <name>substrate</name>
    </ligand>
</feature>
<feature type="binding site" evidence="6">
    <location>
        <position position="191"/>
    </location>
    <ligand>
        <name>substrate</name>
    </ligand>
</feature>
<feature type="binding site" evidence="6">
    <location>
        <position position="121"/>
    </location>
    <ligand>
        <name>a divalent metal cation</name>
        <dbReference type="ChEBI" id="CHEBI:60240"/>
        <label>1</label>
    </ligand>
</feature>
<feature type="binding site" evidence="6">
    <location>
        <position position="248"/>
    </location>
    <ligand>
        <name>a divalent metal cation</name>
        <dbReference type="ChEBI" id="CHEBI:60240"/>
        <label>2</label>
        <note>catalytic</note>
    </ligand>
</feature>
<keyword evidence="10" id="KW-1185">Reference proteome</keyword>
<evidence type="ECO:0000256" key="4">
    <source>
        <dbReference type="ARBA" id="ARBA00022723"/>
    </source>
</evidence>
<evidence type="ECO:0000313" key="9">
    <source>
        <dbReference type="EMBL" id="KFI26135.1"/>
    </source>
</evidence>
<feature type="binding site" evidence="6">
    <location>
        <position position="184"/>
    </location>
    <ligand>
        <name>a divalent metal cation</name>
        <dbReference type="ChEBI" id="CHEBI:60240"/>
        <label>2</label>
        <note>catalytic</note>
    </ligand>
</feature>
<protein>
    <recommendedName>
        <fullName evidence="6 7">Methionine aminopeptidase</fullName>
        <shortName evidence="6">MAP</shortName>
        <shortName evidence="6">MetAP</shortName>
        <ecNumber evidence="6 7">3.4.11.18</ecNumber>
    </recommendedName>
    <alternativeName>
        <fullName evidence="6">Peptidase M</fullName>
    </alternativeName>
</protein>
<evidence type="ECO:0000256" key="7">
    <source>
        <dbReference type="RuleBase" id="RU003653"/>
    </source>
</evidence>
<dbReference type="EC" id="3.4.11.18" evidence="6 7"/>
<dbReference type="InterPro" id="IPR001714">
    <property type="entry name" value="Pept_M24_MAP"/>
</dbReference>
<dbReference type="PRINTS" id="PR00599">
    <property type="entry name" value="MAPEPTIDASE"/>
</dbReference>